<dbReference type="InterPro" id="IPR016195">
    <property type="entry name" value="Pol/histidinol_Pase-like"/>
</dbReference>
<evidence type="ECO:0000256" key="2">
    <source>
        <dbReference type="ARBA" id="ARBA00009152"/>
    </source>
</evidence>
<accession>A0A917TVQ9</accession>
<dbReference type="AlphaFoldDB" id="A0A917TVQ9"/>
<dbReference type="NCBIfam" id="TIGR01856">
    <property type="entry name" value="hisJ_fam"/>
    <property type="match status" value="1"/>
</dbReference>
<keyword evidence="6 8" id="KW-0368">Histidine biosynthesis</keyword>
<dbReference type="CDD" id="cd12110">
    <property type="entry name" value="PHP_HisPPase_Hisj_like"/>
    <property type="match status" value="1"/>
</dbReference>
<evidence type="ECO:0000256" key="4">
    <source>
        <dbReference type="ARBA" id="ARBA00022605"/>
    </source>
</evidence>
<dbReference type="SUPFAM" id="SSF89550">
    <property type="entry name" value="PHP domain-like"/>
    <property type="match status" value="1"/>
</dbReference>
<dbReference type="EMBL" id="BMLG01000016">
    <property type="protein sequence ID" value="GGM37755.1"/>
    <property type="molecule type" value="Genomic_DNA"/>
</dbReference>
<reference evidence="10" key="2">
    <citation type="submission" date="2020-09" db="EMBL/GenBank/DDBJ databases">
        <authorList>
            <person name="Sun Q."/>
            <person name="Zhou Y."/>
        </authorList>
    </citation>
    <scope>NUCLEOTIDE SEQUENCE</scope>
    <source>
        <strain evidence="10">CGMCC 1.6333</strain>
    </source>
</reference>
<dbReference type="RefSeq" id="WP_117156036.1">
    <property type="nucleotide sequence ID" value="NZ_BMLG01000016.1"/>
</dbReference>
<evidence type="ECO:0000313" key="11">
    <source>
        <dbReference type="Proteomes" id="UP000618460"/>
    </source>
</evidence>
<comment type="caution">
    <text evidence="10">The sequence shown here is derived from an EMBL/GenBank/DDBJ whole genome shotgun (WGS) entry which is preliminary data.</text>
</comment>
<keyword evidence="4 8" id="KW-0028">Amino-acid biosynthesis</keyword>
<dbReference type="Gene3D" id="3.20.20.140">
    <property type="entry name" value="Metal-dependent hydrolases"/>
    <property type="match status" value="1"/>
</dbReference>
<gene>
    <name evidence="10" type="primary">hisK</name>
    <name evidence="10" type="ORF">GCM10011351_24940</name>
</gene>
<dbReference type="Pfam" id="PF13263">
    <property type="entry name" value="PHP_C"/>
    <property type="match status" value="1"/>
</dbReference>
<dbReference type="GO" id="GO:0005737">
    <property type="term" value="C:cytoplasm"/>
    <property type="evidence" value="ECO:0007669"/>
    <property type="project" value="TreeGrafter"/>
</dbReference>
<dbReference type="GO" id="GO:0000105">
    <property type="term" value="P:L-histidine biosynthetic process"/>
    <property type="evidence" value="ECO:0007669"/>
    <property type="project" value="UniProtKB-UniRule"/>
</dbReference>
<comment type="pathway">
    <text evidence="1 8">Amino-acid biosynthesis; L-histidine biosynthesis; L-histidine from 5-phospho-alpha-D-ribose 1-diphosphate: step 8/9.</text>
</comment>
<evidence type="ECO:0000256" key="5">
    <source>
        <dbReference type="ARBA" id="ARBA00022801"/>
    </source>
</evidence>
<organism evidence="10 11">
    <name type="scientific">Paraliobacillus quinghaiensis</name>
    <dbReference type="NCBI Taxonomy" id="470815"/>
    <lineage>
        <taxon>Bacteria</taxon>
        <taxon>Bacillati</taxon>
        <taxon>Bacillota</taxon>
        <taxon>Bacilli</taxon>
        <taxon>Bacillales</taxon>
        <taxon>Bacillaceae</taxon>
        <taxon>Paraliobacillus</taxon>
    </lineage>
</organism>
<evidence type="ECO:0000259" key="9">
    <source>
        <dbReference type="SMART" id="SM00481"/>
    </source>
</evidence>
<dbReference type="SMART" id="SM00481">
    <property type="entry name" value="POLIIIAc"/>
    <property type="match status" value="1"/>
</dbReference>
<dbReference type="Proteomes" id="UP000618460">
    <property type="component" value="Unassembled WGS sequence"/>
</dbReference>
<dbReference type="PANTHER" id="PTHR21039:SF0">
    <property type="entry name" value="HISTIDINOL-PHOSPHATASE"/>
    <property type="match status" value="1"/>
</dbReference>
<evidence type="ECO:0000256" key="7">
    <source>
        <dbReference type="ARBA" id="ARBA00049158"/>
    </source>
</evidence>
<dbReference type="InterPro" id="IPR003141">
    <property type="entry name" value="Pol/His_phosphatase_N"/>
</dbReference>
<dbReference type="EC" id="3.1.3.15" evidence="3 8"/>
<dbReference type="InterPro" id="IPR010140">
    <property type="entry name" value="Histidinol_P_phosphatase_HisJ"/>
</dbReference>
<dbReference type="OrthoDB" id="9775255at2"/>
<dbReference type="Pfam" id="PF02811">
    <property type="entry name" value="PHP"/>
    <property type="match status" value="1"/>
</dbReference>
<keyword evidence="5 8" id="KW-0378">Hydrolase</keyword>
<evidence type="ECO:0000256" key="8">
    <source>
        <dbReference type="RuleBase" id="RU366003"/>
    </source>
</evidence>
<evidence type="ECO:0000256" key="1">
    <source>
        <dbReference type="ARBA" id="ARBA00004970"/>
    </source>
</evidence>
<dbReference type="GO" id="GO:0004401">
    <property type="term" value="F:histidinol-phosphatase activity"/>
    <property type="evidence" value="ECO:0007669"/>
    <property type="project" value="UniProtKB-UniRule"/>
</dbReference>
<comment type="similarity">
    <text evidence="2 8">Belongs to the PHP hydrolase family. HisK subfamily.</text>
</comment>
<feature type="domain" description="Polymerase/histidinol phosphatase N-terminal" evidence="9">
    <location>
        <begin position="5"/>
        <end position="95"/>
    </location>
</feature>
<dbReference type="PANTHER" id="PTHR21039">
    <property type="entry name" value="HISTIDINOL PHOSPHATASE-RELATED"/>
    <property type="match status" value="1"/>
</dbReference>
<protein>
    <recommendedName>
        <fullName evidence="3 8">Histidinol-phosphatase</fullName>
        <shortName evidence="8">HolPase</shortName>
        <ecNumber evidence="3 8">3.1.3.15</ecNumber>
    </recommendedName>
</protein>
<proteinExistence type="inferred from homology"/>
<evidence type="ECO:0000256" key="6">
    <source>
        <dbReference type="ARBA" id="ARBA00023102"/>
    </source>
</evidence>
<sequence length="279" mass="32101">MQPTGDFHVHTNFCPHGSLDKMESYVKEAIENNLQYLSFTEHAPLPRNFIDPTPASDSAMKWEDVEDYIKEGNRLKEKYRDQISILIGFEVDFIEGYHQDTEEFLNQYGDQIDDAILSVHMLKAPDNTYVCIDYSTEEFERIISLFGSIEFVYETYYQTVKSAIKHDLGKHKPTRIGHLTLIEKFANLYPTNKTFDSEIDEILKLIKEKGYMLDLNTAGLYKTHCKSIYPNQSVIKKANQLSIPFVTGSDSHEAKTIARGFDQLPTDIMLSVPSKIYKS</sequence>
<evidence type="ECO:0000256" key="3">
    <source>
        <dbReference type="ARBA" id="ARBA00013085"/>
    </source>
</evidence>
<dbReference type="InterPro" id="IPR004013">
    <property type="entry name" value="PHP_dom"/>
</dbReference>
<reference evidence="10" key="1">
    <citation type="journal article" date="2014" name="Int. J. Syst. Evol. Microbiol.">
        <title>Complete genome sequence of Corynebacterium casei LMG S-19264T (=DSM 44701T), isolated from a smear-ripened cheese.</title>
        <authorList>
            <consortium name="US DOE Joint Genome Institute (JGI-PGF)"/>
            <person name="Walter F."/>
            <person name="Albersmeier A."/>
            <person name="Kalinowski J."/>
            <person name="Ruckert C."/>
        </authorList>
    </citation>
    <scope>NUCLEOTIDE SEQUENCE</scope>
    <source>
        <strain evidence="10">CGMCC 1.6333</strain>
    </source>
</reference>
<comment type="catalytic activity">
    <reaction evidence="7 8">
        <text>L-histidinol phosphate + H2O = L-histidinol + phosphate</text>
        <dbReference type="Rhea" id="RHEA:14465"/>
        <dbReference type="ChEBI" id="CHEBI:15377"/>
        <dbReference type="ChEBI" id="CHEBI:43474"/>
        <dbReference type="ChEBI" id="CHEBI:57699"/>
        <dbReference type="ChEBI" id="CHEBI:57980"/>
        <dbReference type="EC" id="3.1.3.15"/>
    </reaction>
</comment>
<dbReference type="NCBIfam" id="NF005996">
    <property type="entry name" value="PRK08123.1"/>
    <property type="match status" value="1"/>
</dbReference>
<keyword evidence="11" id="KW-1185">Reference proteome</keyword>
<name>A0A917TVQ9_9BACI</name>
<evidence type="ECO:0000313" key="10">
    <source>
        <dbReference type="EMBL" id="GGM37755.1"/>
    </source>
</evidence>